<dbReference type="Gene3D" id="3.40.50.1820">
    <property type="entry name" value="alpha/beta hydrolase"/>
    <property type="match status" value="1"/>
</dbReference>
<dbReference type="Proteomes" id="UP000192223">
    <property type="component" value="Unplaced"/>
</dbReference>
<keyword evidence="5" id="KW-0732">Signal</keyword>
<dbReference type="InterPro" id="IPR000734">
    <property type="entry name" value="TAG_lipase"/>
</dbReference>
<evidence type="ECO:0000256" key="1">
    <source>
        <dbReference type="ARBA" id="ARBA00004613"/>
    </source>
</evidence>
<protein>
    <submittedName>
        <fullName evidence="8">Lipase member I-like</fullName>
    </submittedName>
</protein>
<dbReference type="RefSeq" id="XP_018328281.1">
    <property type="nucleotide sequence ID" value="XM_018472779.2"/>
</dbReference>
<dbReference type="SUPFAM" id="SSF53474">
    <property type="entry name" value="alpha/beta-Hydrolases"/>
    <property type="match status" value="1"/>
</dbReference>
<feature type="domain" description="Lipase" evidence="6">
    <location>
        <begin position="45"/>
        <end position="298"/>
    </location>
</feature>
<feature type="chain" id="PRO_5010748323" evidence="5">
    <location>
        <begin position="21"/>
        <end position="302"/>
    </location>
</feature>
<dbReference type="InterPro" id="IPR013818">
    <property type="entry name" value="Lipase"/>
</dbReference>
<dbReference type="STRING" id="224129.A0A1W4WWM4"/>
<comment type="subcellular location">
    <subcellularLocation>
        <location evidence="1">Secreted</location>
    </subcellularLocation>
</comment>
<proteinExistence type="inferred from homology"/>
<organism evidence="7 8">
    <name type="scientific">Agrilus planipennis</name>
    <name type="common">Emerald ash borer</name>
    <name type="synonym">Agrilus marcopoli</name>
    <dbReference type="NCBI Taxonomy" id="224129"/>
    <lineage>
        <taxon>Eukaryota</taxon>
        <taxon>Metazoa</taxon>
        <taxon>Ecdysozoa</taxon>
        <taxon>Arthropoda</taxon>
        <taxon>Hexapoda</taxon>
        <taxon>Insecta</taxon>
        <taxon>Pterygota</taxon>
        <taxon>Neoptera</taxon>
        <taxon>Endopterygota</taxon>
        <taxon>Coleoptera</taxon>
        <taxon>Polyphaga</taxon>
        <taxon>Elateriformia</taxon>
        <taxon>Buprestoidea</taxon>
        <taxon>Buprestidae</taxon>
        <taxon>Agrilinae</taxon>
        <taxon>Agrilus</taxon>
    </lineage>
</organism>
<evidence type="ECO:0000313" key="8">
    <source>
        <dbReference type="RefSeq" id="XP_018328281.1"/>
    </source>
</evidence>
<comment type="similarity">
    <text evidence="2 4">Belongs to the AB hydrolase superfamily. Lipase family.</text>
</comment>
<evidence type="ECO:0000259" key="6">
    <source>
        <dbReference type="Pfam" id="PF00151"/>
    </source>
</evidence>
<dbReference type="PANTHER" id="PTHR11610">
    <property type="entry name" value="LIPASE"/>
    <property type="match status" value="1"/>
</dbReference>
<sequence length="302" mass="33791">METIVKIIVVSPIFIATCCSLSIETNENVLITLYTKNSNPKQMNDKNIYTVDTSKHTIFIIPGWRSYTNETWLMNLTRNYFEKGDFNVFIVDWTNYSFSYNYLKSYNKVGDVGKVVANSILMMTGSSETFLNNVHLIGHSLGAHVCGFVGQEVYKVAFYKLARITGLDPAKPGYETPMKIGFRYRLTEYSAQFVDVIHTNGGVLGFAGSMGTADFYPNGGGPTQPGCAVMDEVCSHRMAYYFFMESILSNNFVAKKCASWDLFSQGKCNKSQKAVMGESVSLTTRGKFFLKTNPQPPFAIII</sequence>
<dbReference type="InterPro" id="IPR033906">
    <property type="entry name" value="Lipase_N"/>
</dbReference>
<evidence type="ECO:0000256" key="3">
    <source>
        <dbReference type="ARBA" id="ARBA00022525"/>
    </source>
</evidence>
<dbReference type="PRINTS" id="PR00821">
    <property type="entry name" value="TAGLIPASE"/>
</dbReference>
<dbReference type="PANTHER" id="PTHR11610:SF173">
    <property type="entry name" value="LIPASE DOMAIN-CONTAINING PROTEIN-RELATED"/>
    <property type="match status" value="1"/>
</dbReference>
<keyword evidence="7" id="KW-1185">Reference proteome</keyword>
<dbReference type="GO" id="GO:0005615">
    <property type="term" value="C:extracellular space"/>
    <property type="evidence" value="ECO:0007669"/>
    <property type="project" value="TreeGrafter"/>
</dbReference>
<name>A0A1W4WWM4_AGRPL</name>
<evidence type="ECO:0000256" key="4">
    <source>
        <dbReference type="RuleBase" id="RU004262"/>
    </source>
</evidence>
<dbReference type="Pfam" id="PF00151">
    <property type="entry name" value="Lipase"/>
    <property type="match status" value="1"/>
</dbReference>
<dbReference type="GeneID" id="108739076"/>
<accession>A0A1W4WWM4</accession>
<gene>
    <name evidence="8" type="primary">LOC108739076</name>
</gene>
<dbReference type="OrthoDB" id="199913at2759"/>
<evidence type="ECO:0000256" key="5">
    <source>
        <dbReference type="SAM" id="SignalP"/>
    </source>
</evidence>
<dbReference type="GO" id="GO:0016298">
    <property type="term" value="F:lipase activity"/>
    <property type="evidence" value="ECO:0007669"/>
    <property type="project" value="InterPro"/>
</dbReference>
<dbReference type="CDD" id="cd00707">
    <property type="entry name" value="Pancreat_lipase_like"/>
    <property type="match status" value="1"/>
</dbReference>
<keyword evidence="3" id="KW-0964">Secreted</keyword>
<dbReference type="FunCoup" id="A0A1W4WWM4">
    <property type="interactions" value="16"/>
</dbReference>
<feature type="signal peptide" evidence="5">
    <location>
        <begin position="1"/>
        <end position="20"/>
    </location>
</feature>
<evidence type="ECO:0000256" key="2">
    <source>
        <dbReference type="ARBA" id="ARBA00010701"/>
    </source>
</evidence>
<dbReference type="InParanoid" id="A0A1W4WWM4"/>
<dbReference type="AlphaFoldDB" id="A0A1W4WWM4"/>
<dbReference type="InterPro" id="IPR029058">
    <property type="entry name" value="AB_hydrolase_fold"/>
</dbReference>
<reference evidence="8" key="1">
    <citation type="submission" date="2025-08" db="UniProtKB">
        <authorList>
            <consortium name="RefSeq"/>
        </authorList>
    </citation>
    <scope>IDENTIFICATION</scope>
    <source>
        <tissue evidence="8">Entire body</tissue>
    </source>
</reference>
<dbReference type="GO" id="GO:0016042">
    <property type="term" value="P:lipid catabolic process"/>
    <property type="evidence" value="ECO:0007669"/>
    <property type="project" value="TreeGrafter"/>
</dbReference>
<dbReference type="GO" id="GO:0017171">
    <property type="term" value="F:serine hydrolase activity"/>
    <property type="evidence" value="ECO:0007669"/>
    <property type="project" value="TreeGrafter"/>
</dbReference>
<dbReference type="KEGG" id="apln:108739076"/>
<evidence type="ECO:0000313" key="7">
    <source>
        <dbReference type="Proteomes" id="UP000192223"/>
    </source>
</evidence>